<protein>
    <recommendedName>
        <fullName evidence="4">Carbohydrate kinase PfkB domain-containing protein</fullName>
    </recommendedName>
</protein>
<gene>
    <name evidence="5" type="ORF">DRJ21_01570</name>
</gene>
<evidence type="ECO:0000259" key="4">
    <source>
        <dbReference type="Pfam" id="PF00294"/>
    </source>
</evidence>
<dbReference type="AlphaFoldDB" id="A0A497EU01"/>
<keyword evidence="2" id="KW-0808">Transferase</keyword>
<reference evidence="5 6" key="1">
    <citation type="submission" date="2018-06" db="EMBL/GenBank/DDBJ databases">
        <title>Extensive metabolic versatility and redundancy in microbially diverse, dynamic hydrothermal sediments.</title>
        <authorList>
            <person name="Dombrowski N."/>
            <person name="Teske A."/>
            <person name="Baker B.J."/>
        </authorList>
    </citation>
    <scope>NUCLEOTIDE SEQUENCE [LARGE SCALE GENOMIC DNA]</scope>
    <source>
        <strain evidence="5">B30_G17</strain>
    </source>
</reference>
<comment type="caution">
    <text evidence="5">The sequence shown here is derived from an EMBL/GenBank/DDBJ whole genome shotgun (WGS) entry which is preliminary data.</text>
</comment>
<dbReference type="GO" id="GO:0016301">
    <property type="term" value="F:kinase activity"/>
    <property type="evidence" value="ECO:0007669"/>
    <property type="project" value="UniProtKB-KW"/>
</dbReference>
<evidence type="ECO:0000313" key="5">
    <source>
        <dbReference type="EMBL" id="RLE50626.1"/>
    </source>
</evidence>
<organism evidence="5 6">
    <name type="scientific">Thermoproteota archaeon</name>
    <dbReference type="NCBI Taxonomy" id="2056631"/>
    <lineage>
        <taxon>Archaea</taxon>
        <taxon>Thermoproteota</taxon>
    </lineage>
</organism>
<dbReference type="Proteomes" id="UP000281962">
    <property type="component" value="Unassembled WGS sequence"/>
</dbReference>
<dbReference type="PROSITE" id="PS00584">
    <property type="entry name" value="PFKB_KINASES_2"/>
    <property type="match status" value="1"/>
</dbReference>
<dbReference type="SUPFAM" id="SSF53613">
    <property type="entry name" value="Ribokinase-like"/>
    <property type="match status" value="1"/>
</dbReference>
<sequence>TEEASINASVERLRSITKAIIVVKLGEKGALVYHNDKFINVDAIEVSPVDTTGAGDAFNAAFIYCYMNGFTLEKALLFANAVGALTVKKFGAGTNLPNIMEIKAFIEAKGLSKLLNELLSCAQGG</sequence>
<keyword evidence="3" id="KW-0418">Kinase</keyword>
<evidence type="ECO:0000313" key="6">
    <source>
        <dbReference type="Proteomes" id="UP000281962"/>
    </source>
</evidence>
<dbReference type="EMBL" id="QMQY01000054">
    <property type="protein sequence ID" value="RLE50626.1"/>
    <property type="molecule type" value="Genomic_DNA"/>
</dbReference>
<comment type="similarity">
    <text evidence="1">Belongs to the carbohydrate kinase PfkB family.</text>
</comment>
<dbReference type="InterPro" id="IPR029056">
    <property type="entry name" value="Ribokinase-like"/>
</dbReference>
<evidence type="ECO:0000256" key="2">
    <source>
        <dbReference type="ARBA" id="ARBA00022679"/>
    </source>
</evidence>
<dbReference type="InterPro" id="IPR011611">
    <property type="entry name" value="PfkB_dom"/>
</dbReference>
<evidence type="ECO:0000256" key="3">
    <source>
        <dbReference type="ARBA" id="ARBA00022777"/>
    </source>
</evidence>
<dbReference type="Pfam" id="PF00294">
    <property type="entry name" value="PfkB"/>
    <property type="match status" value="1"/>
</dbReference>
<accession>A0A497EU01</accession>
<feature type="domain" description="Carbohydrate kinase PfkB" evidence="4">
    <location>
        <begin position="5"/>
        <end position="98"/>
    </location>
</feature>
<dbReference type="Gene3D" id="3.40.1190.20">
    <property type="match status" value="1"/>
</dbReference>
<dbReference type="PANTHER" id="PTHR10584:SF166">
    <property type="entry name" value="RIBOKINASE"/>
    <property type="match status" value="1"/>
</dbReference>
<dbReference type="InterPro" id="IPR002173">
    <property type="entry name" value="Carboh/pur_kinase_PfkB_CS"/>
</dbReference>
<name>A0A497EU01_9CREN</name>
<dbReference type="PANTHER" id="PTHR10584">
    <property type="entry name" value="SUGAR KINASE"/>
    <property type="match status" value="1"/>
</dbReference>
<feature type="non-terminal residue" evidence="5">
    <location>
        <position position="1"/>
    </location>
</feature>
<proteinExistence type="inferred from homology"/>
<evidence type="ECO:0000256" key="1">
    <source>
        <dbReference type="ARBA" id="ARBA00010688"/>
    </source>
</evidence>